<protein>
    <submittedName>
        <fullName evidence="2">Uncharacterized protein</fullName>
    </submittedName>
</protein>
<evidence type="ECO:0000313" key="3">
    <source>
        <dbReference type="Proteomes" id="UP000002489"/>
    </source>
</evidence>
<reference evidence="3" key="1">
    <citation type="journal article" date="2012" name="Mol. Plant Microbe Interact.">
        <title>A highly conserved effector in Fusarium oxysporum is required for full virulence on Arabidopsis.</title>
        <authorList>
            <person name="Thatcher L.F."/>
            <person name="Gardiner D.M."/>
            <person name="Kazan K."/>
            <person name="Manners J."/>
        </authorList>
    </citation>
    <scope>NUCLEOTIDE SEQUENCE [LARGE SCALE GENOMIC DNA]</scope>
    <source>
        <strain evidence="3">Fo5176</strain>
    </source>
</reference>
<evidence type="ECO:0000313" key="2">
    <source>
        <dbReference type="EnsemblFungi" id="FOXG_08283P0"/>
    </source>
</evidence>
<dbReference type="Proteomes" id="UP000002489">
    <property type="component" value="Unassembled WGS sequence"/>
</dbReference>
<evidence type="ECO:0000256" key="1">
    <source>
        <dbReference type="SAM" id="MobiDB-lite"/>
    </source>
</evidence>
<reference evidence="2" key="2">
    <citation type="submission" date="2025-08" db="UniProtKB">
        <authorList>
            <consortium name="EnsemblFungi"/>
        </authorList>
    </citation>
    <scope>IDENTIFICATION</scope>
    <source>
        <strain evidence="2">4287 / CBS 123668 / FGSC 9935 / NRRL 34936</strain>
    </source>
</reference>
<dbReference type="VEuPathDB" id="FungiDB:FOXG_08283"/>
<dbReference type="EnsemblFungi" id="FOXG_08283T0">
    <property type="protein sequence ID" value="FOXG_08283P0"/>
    <property type="gene ID" value="FOXG_08283"/>
</dbReference>
<gene>
    <name evidence="2" type="primary">28949926</name>
</gene>
<dbReference type="AlphaFoldDB" id="A0A0D2XWB7"/>
<accession>A0A0D2XWB7</accession>
<feature type="compositionally biased region" description="Low complexity" evidence="1">
    <location>
        <begin position="31"/>
        <end position="43"/>
    </location>
</feature>
<organism evidence="2 3">
    <name type="scientific">Fusarium oxysporum (strain Fo5176)</name>
    <name type="common">Fusarium vascular wilt</name>
    <dbReference type="NCBI Taxonomy" id="660025"/>
    <lineage>
        <taxon>Eukaryota</taxon>
        <taxon>Fungi</taxon>
        <taxon>Dikarya</taxon>
        <taxon>Ascomycota</taxon>
        <taxon>Pezizomycotina</taxon>
        <taxon>Sordariomycetes</taxon>
        <taxon>Hypocreomycetidae</taxon>
        <taxon>Hypocreales</taxon>
        <taxon>Nectriaceae</taxon>
        <taxon>Fusarium</taxon>
        <taxon>Fusarium oxysporum species complex</taxon>
    </lineage>
</organism>
<name>A0A0D2XWB7_FUSOF</name>
<sequence>MEKTPIAITNARCCDESSPGEETAPEQRETLGLQLQSQAQAQARVPMSWPTPDSLSRASHARPYPSITNLVCLSSGRAAGRSLKIGYWQPAGAKKFNVESLLQA</sequence>
<feature type="region of interest" description="Disordered" evidence="1">
    <location>
        <begin position="1"/>
        <end position="61"/>
    </location>
</feature>
<proteinExistence type="predicted"/>